<feature type="repeat" description="ANK" evidence="1">
    <location>
        <begin position="52"/>
        <end position="76"/>
    </location>
</feature>
<dbReference type="InterPro" id="IPR002110">
    <property type="entry name" value="Ankyrin_rpt"/>
</dbReference>
<dbReference type="EMBL" id="JAHRIP010042780">
    <property type="protein sequence ID" value="MEQ2297490.1"/>
    <property type="molecule type" value="Genomic_DNA"/>
</dbReference>
<dbReference type="Gene3D" id="1.25.40.20">
    <property type="entry name" value="Ankyrin repeat-containing domain"/>
    <property type="match status" value="1"/>
</dbReference>
<protein>
    <submittedName>
        <fullName evidence="2">Uncharacterized protein</fullName>
    </submittedName>
</protein>
<gene>
    <name evidence="2" type="ORF">AMECASPLE_035189</name>
</gene>
<proteinExistence type="predicted"/>
<comment type="caution">
    <text evidence="2">The sequence shown here is derived from an EMBL/GenBank/DDBJ whole genome shotgun (WGS) entry which is preliminary data.</text>
</comment>
<keyword evidence="1" id="KW-0040">ANK repeat</keyword>
<evidence type="ECO:0000313" key="3">
    <source>
        <dbReference type="Proteomes" id="UP001469553"/>
    </source>
</evidence>
<reference evidence="2 3" key="1">
    <citation type="submission" date="2021-06" db="EMBL/GenBank/DDBJ databases">
        <authorList>
            <person name="Palmer J.M."/>
        </authorList>
    </citation>
    <scope>NUCLEOTIDE SEQUENCE [LARGE SCALE GENOMIC DNA]</scope>
    <source>
        <strain evidence="2 3">AS_MEX2019</strain>
        <tissue evidence="2">Muscle</tissue>
    </source>
</reference>
<dbReference type="InterPro" id="IPR036770">
    <property type="entry name" value="Ankyrin_rpt-contain_sf"/>
</dbReference>
<evidence type="ECO:0000256" key="1">
    <source>
        <dbReference type="PROSITE-ProRule" id="PRU00023"/>
    </source>
</evidence>
<dbReference type="SUPFAM" id="SSF48403">
    <property type="entry name" value="Ankyrin repeat"/>
    <property type="match status" value="1"/>
</dbReference>
<evidence type="ECO:0000313" key="2">
    <source>
        <dbReference type="EMBL" id="MEQ2297490.1"/>
    </source>
</evidence>
<name>A0ABV0YUG1_9TELE</name>
<organism evidence="2 3">
    <name type="scientific">Ameca splendens</name>
    <dbReference type="NCBI Taxonomy" id="208324"/>
    <lineage>
        <taxon>Eukaryota</taxon>
        <taxon>Metazoa</taxon>
        <taxon>Chordata</taxon>
        <taxon>Craniata</taxon>
        <taxon>Vertebrata</taxon>
        <taxon>Euteleostomi</taxon>
        <taxon>Actinopterygii</taxon>
        <taxon>Neopterygii</taxon>
        <taxon>Teleostei</taxon>
        <taxon>Neoteleostei</taxon>
        <taxon>Acanthomorphata</taxon>
        <taxon>Ovalentaria</taxon>
        <taxon>Atherinomorphae</taxon>
        <taxon>Cyprinodontiformes</taxon>
        <taxon>Goodeidae</taxon>
        <taxon>Ameca</taxon>
    </lineage>
</organism>
<dbReference type="Proteomes" id="UP001469553">
    <property type="component" value="Unassembled WGS sequence"/>
</dbReference>
<accession>A0ABV0YUG1</accession>
<dbReference type="PROSITE" id="PS50297">
    <property type="entry name" value="ANK_REP_REGION"/>
    <property type="match status" value="1"/>
</dbReference>
<keyword evidence="3" id="KW-1185">Reference proteome</keyword>
<sequence>MSRVCVVVLDDEDPDVSFSFKPPLLKAIFSVDPDDVRSLIFKKEDVNVQDNEKRTPLHAAAYLGDAEIIELLILSGRFS</sequence>
<dbReference type="Pfam" id="PF12796">
    <property type="entry name" value="Ank_2"/>
    <property type="match status" value="1"/>
</dbReference>
<dbReference type="PROSITE" id="PS50088">
    <property type="entry name" value="ANK_REPEAT"/>
    <property type="match status" value="1"/>
</dbReference>